<organism evidence="1 2">
    <name type="scientific">Botrytis fragariae</name>
    <dbReference type="NCBI Taxonomy" id="1964551"/>
    <lineage>
        <taxon>Eukaryota</taxon>
        <taxon>Fungi</taxon>
        <taxon>Dikarya</taxon>
        <taxon>Ascomycota</taxon>
        <taxon>Pezizomycotina</taxon>
        <taxon>Leotiomycetes</taxon>
        <taxon>Helotiales</taxon>
        <taxon>Sclerotiniaceae</taxon>
        <taxon>Botrytis</taxon>
    </lineage>
</organism>
<gene>
    <name evidence="1" type="ORF">Bfra_010005</name>
</gene>
<dbReference type="AlphaFoldDB" id="A0A8H6EFU5"/>
<dbReference type="GeneID" id="59264032"/>
<evidence type="ECO:0000313" key="1">
    <source>
        <dbReference type="EMBL" id="KAF5870616.1"/>
    </source>
</evidence>
<dbReference type="Proteomes" id="UP000531561">
    <property type="component" value="Unassembled WGS sequence"/>
</dbReference>
<sequence>MKLVLGSPSVALPVAGSALKPAIPDICYSLETTLCLSGSVTEMFPEAQFINLRTFTAPTITTKSLVERSTGLSATSSTTTLIPICVQAREFCWSPVPIPTPLPIKIPSLPEFPPIPNPPYFKFLDIFSIDFPPDKSKSTSTFRSGKLVEPTCTSNCGSLCTANCRTTGTPTSTECATETATNYWSLVSNTVTGCAVEPSVMTFTATNYCPLVALQTCDDEERSITPFWTMIQTTISERVSISGFLYIVTSGSITVNGVEYSVSAVVNSSAMVLGGLTATLYPLAVVSSASITAPGYGTNPLTPTSTVAPVQSTTTSLLLTPTLSDPNDEGARSSVFLCNQGNTLLPGGPAYTYVYTDPTGINVIAQVNWASDQTGGSPEDGWSLGSEFDICEAHFDYNVFFYDDESIDHNYGGAYIWHGPLGCIEYMIYAIKSGSGSSSCSYSEDDGCTPESPACCADGTCDSTRKSVMNRVTLISESLGLARDQNTTQT</sequence>
<proteinExistence type="predicted"/>
<comment type="caution">
    <text evidence="1">The sequence shown here is derived from an EMBL/GenBank/DDBJ whole genome shotgun (WGS) entry which is preliminary data.</text>
</comment>
<protein>
    <submittedName>
        <fullName evidence="1">Putative alpha glucanase protein</fullName>
    </submittedName>
</protein>
<name>A0A8H6EFU5_9HELO</name>
<accession>A0A8H6EFU5</accession>
<dbReference type="OrthoDB" id="3490928at2759"/>
<dbReference type="RefSeq" id="XP_037189563.1">
    <property type="nucleotide sequence ID" value="XM_037340340.1"/>
</dbReference>
<evidence type="ECO:0000313" key="2">
    <source>
        <dbReference type="Proteomes" id="UP000531561"/>
    </source>
</evidence>
<keyword evidence="2" id="KW-1185">Reference proteome</keyword>
<dbReference type="EMBL" id="JABFCT010000014">
    <property type="protein sequence ID" value="KAF5870616.1"/>
    <property type="molecule type" value="Genomic_DNA"/>
</dbReference>
<reference evidence="1 2" key="1">
    <citation type="journal article" date="2020" name="Phytopathology">
        <title>A high-quality genome resource of Botrytis fragariae, a new and rapidly spreading fungal pathogen causing strawberry gray mold in the U.S.A.</title>
        <authorList>
            <person name="Wu Y."/>
            <person name="Saski C.A."/>
            <person name="Schnabel G."/>
            <person name="Xiao S."/>
            <person name="Hu M."/>
        </authorList>
    </citation>
    <scope>NUCLEOTIDE SEQUENCE [LARGE SCALE GENOMIC DNA]</scope>
    <source>
        <strain evidence="1 2">BVB16</strain>
    </source>
</reference>